<accession>A0A4E0RSD5</accession>
<reference evidence="1 2" key="1">
    <citation type="journal article" date="2016" name="Front. Microbiol.">
        <title>Single-Cell (Meta-)Genomics of a Dimorphic Candidatus Thiomargarita nelsonii Reveals Genomic Plasticity.</title>
        <authorList>
            <person name="Flood B.E."/>
            <person name="Fliss P."/>
            <person name="Jones D.S."/>
            <person name="Dick G.J."/>
            <person name="Jain S."/>
            <person name="Kaster A.K."/>
            <person name="Winkel M."/>
            <person name="Mussmann M."/>
            <person name="Bailey J."/>
        </authorList>
    </citation>
    <scope>NUCLEOTIDE SEQUENCE [LARGE SCALE GENOMIC DNA]</scope>
    <source>
        <strain evidence="1">Hydrate Ridge</strain>
    </source>
</reference>
<comment type="caution">
    <text evidence="1">The sequence shown here is derived from an EMBL/GenBank/DDBJ whole genome shotgun (WGS) entry which is preliminary data.</text>
</comment>
<evidence type="ECO:0000313" key="2">
    <source>
        <dbReference type="Proteomes" id="UP000030428"/>
    </source>
</evidence>
<gene>
    <name evidence="1" type="ORF">PN36_15375</name>
</gene>
<dbReference type="Proteomes" id="UP000030428">
    <property type="component" value="Unassembled WGS sequence"/>
</dbReference>
<dbReference type="AlphaFoldDB" id="A0A4E0RSD5"/>
<evidence type="ECO:0008006" key="3">
    <source>
        <dbReference type="Google" id="ProtNLM"/>
    </source>
</evidence>
<name>A0A4E0RSD5_9GAMM</name>
<protein>
    <recommendedName>
        <fullName evidence="3">PIN domain-containing protein</fullName>
    </recommendedName>
</protein>
<keyword evidence="2" id="KW-1185">Reference proteome</keyword>
<proteinExistence type="predicted"/>
<dbReference type="SUPFAM" id="SSF88723">
    <property type="entry name" value="PIN domain-like"/>
    <property type="match status" value="1"/>
</dbReference>
<dbReference type="InterPro" id="IPR029060">
    <property type="entry name" value="PIN-like_dom_sf"/>
</dbReference>
<evidence type="ECO:0000313" key="1">
    <source>
        <dbReference type="EMBL" id="TGO02964.1"/>
    </source>
</evidence>
<dbReference type="EMBL" id="JSZA02000055">
    <property type="protein sequence ID" value="TGO02964.1"/>
    <property type="molecule type" value="Genomic_DNA"/>
</dbReference>
<dbReference type="CDD" id="cd18687">
    <property type="entry name" value="PIN_VapC-like"/>
    <property type="match status" value="1"/>
</dbReference>
<organism evidence="1 2">
    <name type="scientific">Candidatus Thiomargarita nelsonii</name>
    <dbReference type="NCBI Taxonomy" id="1003181"/>
    <lineage>
        <taxon>Bacteria</taxon>
        <taxon>Pseudomonadati</taxon>
        <taxon>Pseudomonadota</taxon>
        <taxon>Gammaproteobacteria</taxon>
        <taxon>Thiotrichales</taxon>
        <taxon>Thiotrichaceae</taxon>
        <taxon>Thiomargarita</taxon>
    </lineage>
</organism>
<sequence length="176" mass="20361">MPRRSASNFKIKLIQMKELKLYLETSSWNFYYADDAPEKMAVTRQFFDSLPESQFDIYISDVVLEEIDKASEEKTAQLRSLIDRFQPTILLLGSAVSELADAYIDNKVLPPKALYDAQHVAFATFNELDYVVSWNLRHIANVRRQEKVNAINLLNGYKKDLQLITPMEVSYNDSKN</sequence>